<dbReference type="InterPro" id="IPR035232">
    <property type="entry name" value="DUF5347"/>
</dbReference>
<sequence length="114" mass="13220">MANTEAFRFAEIAIGNRADALNQLSAIRCQHFGGNEKELGEFISLMRDKWEWPDSFLFNKRVLIAIFNLANIPEERHNISFNEFTPDEKKSLVRTINHLKVVASIFPERLSMPR</sequence>
<gene>
    <name evidence="1" type="ORF">Phpb_02676</name>
</gene>
<evidence type="ECO:0000313" key="1">
    <source>
        <dbReference type="EMBL" id="OCA54232.1"/>
    </source>
</evidence>
<reference evidence="2" key="1">
    <citation type="submission" date="2015-11" db="EMBL/GenBank/DDBJ databases">
        <authorList>
            <person name="Tobias N.J."/>
            <person name="Mishra B."/>
            <person name="Gupta D.K."/>
            <person name="Thines M."/>
            <person name="Stinear T.P."/>
            <person name="Bode H.B."/>
        </authorList>
    </citation>
    <scope>NUCLEOTIDE SEQUENCE [LARGE SCALE GENOMIC DNA]</scope>
    <source>
        <strain evidence="2">PB45.5</strain>
    </source>
</reference>
<dbReference type="AlphaFoldDB" id="A0A1B8YGR0"/>
<dbReference type="Pfam" id="PF17282">
    <property type="entry name" value="DUF5347"/>
    <property type="match status" value="1"/>
</dbReference>
<dbReference type="Proteomes" id="UP000092665">
    <property type="component" value="Unassembled WGS sequence"/>
</dbReference>
<protein>
    <recommendedName>
        <fullName evidence="3">DUF5347 domain-containing protein</fullName>
    </recommendedName>
</protein>
<dbReference type="RefSeq" id="WP_065390747.1">
    <property type="nucleotide sequence ID" value="NZ_CAWMQN010000072.1"/>
</dbReference>
<evidence type="ECO:0000313" key="2">
    <source>
        <dbReference type="Proteomes" id="UP000092665"/>
    </source>
</evidence>
<dbReference type="EMBL" id="LOIC01000072">
    <property type="protein sequence ID" value="OCA54232.1"/>
    <property type="molecule type" value="Genomic_DNA"/>
</dbReference>
<evidence type="ECO:0008006" key="3">
    <source>
        <dbReference type="Google" id="ProtNLM"/>
    </source>
</evidence>
<organism evidence="1 2">
    <name type="scientific">Photorhabdus namnaonensis</name>
    <dbReference type="NCBI Taxonomy" id="1851568"/>
    <lineage>
        <taxon>Bacteria</taxon>
        <taxon>Pseudomonadati</taxon>
        <taxon>Pseudomonadota</taxon>
        <taxon>Gammaproteobacteria</taxon>
        <taxon>Enterobacterales</taxon>
        <taxon>Morganellaceae</taxon>
        <taxon>Photorhabdus</taxon>
    </lineage>
</organism>
<proteinExistence type="predicted"/>
<name>A0A1B8YGR0_9GAMM</name>
<comment type="caution">
    <text evidence="1">The sequence shown here is derived from an EMBL/GenBank/DDBJ whole genome shotgun (WGS) entry which is preliminary data.</text>
</comment>
<keyword evidence="2" id="KW-1185">Reference proteome</keyword>
<accession>A0A1B8YGR0</accession>